<name>A0A2P6TB28_CHLSO</name>
<dbReference type="PANTHER" id="PTHR16212:SF4">
    <property type="entry name" value="FOCADHESIN"/>
    <property type="match status" value="1"/>
</dbReference>
<comment type="caution">
    <text evidence="2">The sequence shown here is derived from an EMBL/GenBank/DDBJ whole genome shotgun (WGS) entry which is preliminary data.</text>
</comment>
<protein>
    <submittedName>
        <fullName evidence="2">RST1 isoform X1</fullName>
    </submittedName>
</protein>
<evidence type="ECO:0000313" key="3">
    <source>
        <dbReference type="Proteomes" id="UP000239899"/>
    </source>
</evidence>
<dbReference type="PANTHER" id="PTHR16212">
    <property type="entry name" value="FOCADHESIN FAMILY MEMBER"/>
    <property type="match status" value="1"/>
</dbReference>
<sequence length="945" mass="97646">MSLQQALERLRAPHPAVQAAAVAAVFELAARAQSAAQRDAALSECLSHSSQAVVEAAVQALLALPTQPAAAHASSQQDLLLTALSVAGPATAATLAGGILQLYERQLSSQPPALAAAQPLLPGFAHSALARVACCSPSTAAQLELLQLLVAHLPALRLTARDPGGAQQAAAAVANVMDVLESCADEPGVDIVASLAAHLVCLCHEAASAEAPALLQQLLAALSLLAGYWPGEVAAHAGSLGSLLLQHPGTQLLGAAEAKAALALLATLLQHLAAEECRPAIDSQQLAALLLLPLLQQAALGGSRECKQWAGHALLLLRSLSTAASSPSMHAGKAAQHSYLHGTSAGVRAAEQLLARLWQHPLEAQHWLASLQLSLATSPGGSGEGSRPGKDQQQMDRGTLLVACALLQQPAEAVQRAALRSLVAAMAATPLLGLSLLPLLVHEMQRQVERFLSGKVQRPQRQLLELLHALAEAGHHPAALPFVLRTLQPLLSAGTPEVLQAAGLRLLCRLWHTSGGRAYQQLRGAVIGYAAPGQSPGLALRVARAECLRDICSSDPDKAVELVGLVQECLADESPAVAALGLDCVAMLCEADVLEFYAAWRVVHRELPRLPEHPAAAAAWVRLLGGGGLDAAVQPDAAAAIVDALWLAATHEAAQVRCQAYASLAAFSFEKMEGIEALRPLAGGLLAAVLQQGFAPTEQQSAAAVVQQLLSVPAGAARLPQAAAAKRGATAGVAALLQSEAVDPGSQQFKAAVAALEGLAISDSDPRVCRACALPLATLCHAVRRAGGLGGGAAAPSDAQGAQKSLAQLPSDGALRPLLESLLESRWVLPNDDEAEMQPQHELSAAEAAALLRCIAAAERLPALNYGTLCRRLLRSHSGNAELFAAAAAFAAAQGSRQQQQYHLADFAAELLSQGSQEAAPSWQLQPVLAHLPRLLAALPEAQAQ</sequence>
<dbReference type="InterPro" id="IPR022542">
    <property type="entry name" value="FOCAD/RST1_DUF3730"/>
</dbReference>
<dbReference type="OrthoDB" id="6125419at2759"/>
<dbReference type="Proteomes" id="UP000239899">
    <property type="component" value="Unassembled WGS sequence"/>
</dbReference>
<feature type="domain" description="DUF3730" evidence="1">
    <location>
        <begin position="459"/>
        <end position="664"/>
    </location>
</feature>
<gene>
    <name evidence="2" type="ORF">C2E21_9512</name>
</gene>
<dbReference type="EMBL" id="LHPG02000029">
    <property type="protein sequence ID" value="PRW05754.1"/>
    <property type="molecule type" value="Genomic_DNA"/>
</dbReference>
<accession>A0A2P6TB28</accession>
<evidence type="ECO:0000313" key="2">
    <source>
        <dbReference type="EMBL" id="PRW05754.1"/>
    </source>
</evidence>
<dbReference type="Pfam" id="PF12530">
    <property type="entry name" value="DUF3730"/>
    <property type="match status" value="1"/>
</dbReference>
<dbReference type="InterPro" id="IPR016024">
    <property type="entry name" value="ARM-type_fold"/>
</dbReference>
<dbReference type="GO" id="GO:0060147">
    <property type="term" value="P:regulation of post-transcriptional gene silencing"/>
    <property type="evidence" value="ECO:0007669"/>
    <property type="project" value="InterPro"/>
</dbReference>
<dbReference type="InterPro" id="IPR045163">
    <property type="entry name" value="Focadhesin/RST1"/>
</dbReference>
<keyword evidence="3" id="KW-1185">Reference proteome</keyword>
<reference evidence="2 3" key="1">
    <citation type="journal article" date="2018" name="Plant J.">
        <title>Genome sequences of Chlorella sorokiniana UTEX 1602 and Micractinium conductrix SAG 241.80: implications to maltose excretion by a green alga.</title>
        <authorList>
            <person name="Arriola M.B."/>
            <person name="Velmurugan N."/>
            <person name="Zhang Y."/>
            <person name="Plunkett M.H."/>
            <person name="Hondzo H."/>
            <person name="Barney B.M."/>
        </authorList>
    </citation>
    <scope>NUCLEOTIDE SEQUENCE [LARGE SCALE GENOMIC DNA]</scope>
    <source>
        <strain evidence="3">UTEX 1602</strain>
    </source>
</reference>
<evidence type="ECO:0000259" key="1">
    <source>
        <dbReference type="Pfam" id="PF12530"/>
    </source>
</evidence>
<proteinExistence type="predicted"/>
<organism evidence="2 3">
    <name type="scientific">Chlorella sorokiniana</name>
    <name type="common">Freshwater green alga</name>
    <dbReference type="NCBI Taxonomy" id="3076"/>
    <lineage>
        <taxon>Eukaryota</taxon>
        <taxon>Viridiplantae</taxon>
        <taxon>Chlorophyta</taxon>
        <taxon>core chlorophytes</taxon>
        <taxon>Trebouxiophyceae</taxon>
        <taxon>Chlorellales</taxon>
        <taxon>Chlorellaceae</taxon>
        <taxon>Chlorella clade</taxon>
        <taxon>Chlorella</taxon>
    </lineage>
</organism>
<dbReference type="AlphaFoldDB" id="A0A2P6TB28"/>
<dbReference type="SUPFAM" id="SSF48371">
    <property type="entry name" value="ARM repeat"/>
    <property type="match status" value="2"/>
</dbReference>